<accession>A0A7W3NGU8</accession>
<evidence type="ECO:0000313" key="2">
    <source>
        <dbReference type="Proteomes" id="UP000543174"/>
    </source>
</evidence>
<reference evidence="1" key="1">
    <citation type="submission" date="2020-08" db="EMBL/GenBank/DDBJ databases">
        <title>Functional genomics of gut bacteria from endangered species of beetles.</title>
        <authorList>
            <person name="Carlos-Shanley C."/>
        </authorList>
    </citation>
    <scope>NUCLEOTIDE SEQUENCE [LARGE SCALE GENOMIC DNA]</scope>
    <source>
        <strain evidence="1">S00060</strain>
    </source>
</reference>
<keyword evidence="2" id="KW-1185">Reference proteome</keyword>
<dbReference type="EMBL" id="JACJHT010000015">
    <property type="protein sequence ID" value="MBA9042673.1"/>
    <property type="molecule type" value="Genomic_DNA"/>
</dbReference>
<dbReference type="Proteomes" id="UP000543174">
    <property type="component" value="Unassembled WGS sequence"/>
</dbReference>
<sequence>MISEREGEEIEKQLGKTISMVTAKEIILFLKH</sequence>
<protein>
    <submittedName>
        <fullName evidence="1">Uncharacterized protein</fullName>
    </submittedName>
</protein>
<dbReference type="AlphaFoldDB" id="A0A7W3NGU8"/>
<gene>
    <name evidence="1" type="ORF">HNP21_005810</name>
</gene>
<comment type="caution">
    <text evidence="1">The sequence shown here is derived from an EMBL/GenBank/DDBJ whole genome shotgun (WGS) entry which is preliminary data.</text>
</comment>
<organism evidence="1 2">
    <name type="scientific">Priestia aryabhattai</name>
    <name type="common">Bacillus aryabhattai</name>
    <dbReference type="NCBI Taxonomy" id="412384"/>
    <lineage>
        <taxon>Bacteria</taxon>
        <taxon>Bacillati</taxon>
        <taxon>Bacillota</taxon>
        <taxon>Bacilli</taxon>
        <taxon>Bacillales</taxon>
        <taxon>Bacillaceae</taxon>
        <taxon>Priestia</taxon>
    </lineage>
</organism>
<evidence type="ECO:0000313" key="1">
    <source>
        <dbReference type="EMBL" id="MBA9042673.1"/>
    </source>
</evidence>
<name>A0A7W3NGU8_PRIAR</name>
<proteinExistence type="predicted"/>